<dbReference type="RefSeq" id="WP_133205846.1">
    <property type="nucleotide sequence ID" value="NZ_SMRU01000025.1"/>
</dbReference>
<dbReference type="InterPro" id="IPR020456">
    <property type="entry name" value="Acylphosphatase"/>
</dbReference>
<dbReference type="AlphaFoldDB" id="A0A4R5KA85"/>
<feature type="active site" evidence="5">
    <location>
        <position position="39"/>
    </location>
</feature>
<accession>A0A4R5KA85</accession>
<dbReference type="GO" id="GO:0003998">
    <property type="term" value="F:acylphosphatase activity"/>
    <property type="evidence" value="ECO:0007669"/>
    <property type="project" value="UniProtKB-EC"/>
</dbReference>
<dbReference type="PANTHER" id="PTHR47268:SF4">
    <property type="entry name" value="ACYLPHOSPHATASE"/>
    <property type="match status" value="1"/>
</dbReference>
<organism evidence="8 9">
    <name type="scientific">Arthrobacter terricola</name>
    <dbReference type="NCBI Taxonomy" id="2547396"/>
    <lineage>
        <taxon>Bacteria</taxon>
        <taxon>Bacillati</taxon>
        <taxon>Actinomycetota</taxon>
        <taxon>Actinomycetes</taxon>
        <taxon>Micrococcales</taxon>
        <taxon>Micrococcaceae</taxon>
        <taxon>Arthrobacter</taxon>
    </lineage>
</organism>
<dbReference type="Pfam" id="PF00708">
    <property type="entry name" value="Acylphosphatase"/>
    <property type="match status" value="1"/>
</dbReference>
<sequence length="92" mass="10043">MTSRMRVTATITGQVQGVGFRYSTLHEARRLGLTGEAYNNLDGSVQVVAEGDRESLESLVEWLKSRHTPGRVRDVEAMFTPATGEFPGFGVG</sequence>
<evidence type="ECO:0000256" key="2">
    <source>
        <dbReference type="ARBA" id="ARBA00012150"/>
    </source>
</evidence>
<evidence type="ECO:0000313" key="8">
    <source>
        <dbReference type="EMBL" id="TDF92103.1"/>
    </source>
</evidence>
<evidence type="ECO:0000313" key="9">
    <source>
        <dbReference type="Proteomes" id="UP000295511"/>
    </source>
</evidence>
<keyword evidence="5" id="KW-0378">Hydrolase</keyword>
<comment type="similarity">
    <text evidence="1 6">Belongs to the acylphosphatase family.</text>
</comment>
<dbReference type="InterPro" id="IPR036046">
    <property type="entry name" value="Acylphosphatase-like_dom_sf"/>
</dbReference>
<dbReference type="PANTHER" id="PTHR47268">
    <property type="entry name" value="ACYLPHOSPHATASE"/>
    <property type="match status" value="1"/>
</dbReference>
<proteinExistence type="inferred from homology"/>
<feature type="active site" evidence="5">
    <location>
        <position position="21"/>
    </location>
</feature>
<comment type="catalytic activity">
    <reaction evidence="4 5">
        <text>an acyl phosphate + H2O = a carboxylate + phosphate + H(+)</text>
        <dbReference type="Rhea" id="RHEA:14965"/>
        <dbReference type="ChEBI" id="CHEBI:15377"/>
        <dbReference type="ChEBI" id="CHEBI:15378"/>
        <dbReference type="ChEBI" id="CHEBI:29067"/>
        <dbReference type="ChEBI" id="CHEBI:43474"/>
        <dbReference type="ChEBI" id="CHEBI:59918"/>
        <dbReference type="EC" id="3.6.1.7"/>
    </reaction>
</comment>
<protein>
    <recommendedName>
        <fullName evidence="3 5">acylphosphatase</fullName>
        <ecNumber evidence="2 5">3.6.1.7</ecNumber>
    </recommendedName>
</protein>
<name>A0A4R5KA85_9MICC</name>
<dbReference type="OrthoDB" id="3182027at2"/>
<evidence type="ECO:0000256" key="6">
    <source>
        <dbReference type="RuleBase" id="RU004168"/>
    </source>
</evidence>
<dbReference type="InterPro" id="IPR001792">
    <property type="entry name" value="Acylphosphatase-like_dom"/>
</dbReference>
<dbReference type="Gene3D" id="3.30.70.100">
    <property type="match status" value="1"/>
</dbReference>
<evidence type="ECO:0000259" key="7">
    <source>
        <dbReference type="PROSITE" id="PS51160"/>
    </source>
</evidence>
<dbReference type="NCBIfam" id="NF011001">
    <property type="entry name" value="PRK14427.1"/>
    <property type="match status" value="1"/>
</dbReference>
<evidence type="ECO:0000256" key="3">
    <source>
        <dbReference type="ARBA" id="ARBA00015991"/>
    </source>
</evidence>
<feature type="domain" description="Acylphosphatase-like" evidence="7">
    <location>
        <begin position="6"/>
        <end position="92"/>
    </location>
</feature>
<evidence type="ECO:0000256" key="4">
    <source>
        <dbReference type="ARBA" id="ARBA00047645"/>
    </source>
</evidence>
<dbReference type="EMBL" id="SMRU01000025">
    <property type="protein sequence ID" value="TDF92103.1"/>
    <property type="molecule type" value="Genomic_DNA"/>
</dbReference>
<reference evidence="8 9" key="1">
    <citation type="submission" date="2019-03" db="EMBL/GenBank/DDBJ databases">
        <title>Whole genome sequence of Arthrobacter sp JH1-1.</title>
        <authorList>
            <person name="Trinh H.N."/>
        </authorList>
    </citation>
    <scope>NUCLEOTIDE SEQUENCE [LARGE SCALE GENOMIC DNA]</scope>
    <source>
        <strain evidence="8 9">JH1-1</strain>
    </source>
</reference>
<dbReference type="InterPro" id="IPR017968">
    <property type="entry name" value="Acylphosphatase_CS"/>
</dbReference>
<dbReference type="PROSITE" id="PS00150">
    <property type="entry name" value="ACYLPHOSPHATASE_1"/>
    <property type="match status" value="1"/>
</dbReference>
<evidence type="ECO:0000256" key="1">
    <source>
        <dbReference type="ARBA" id="ARBA00005614"/>
    </source>
</evidence>
<comment type="caution">
    <text evidence="8">The sequence shown here is derived from an EMBL/GenBank/DDBJ whole genome shotgun (WGS) entry which is preliminary data.</text>
</comment>
<dbReference type="Proteomes" id="UP000295511">
    <property type="component" value="Unassembled WGS sequence"/>
</dbReference>
<keyword evidence="9" id="KW-1185">Reference proteome</keyword>
<gene>
    <name evidence="8" type="ORF">E1809_19180</name>
</gene>
<dbReference type="PROSITE" id="PS51160">
    <property type="entry name" value="ACYLPHOSPHATASE_3"/>
    <property type="match status" value="1"/>
</dbReference>
<dbReference type="SUPFAM" id="SSF54975">
    <property type="entry name" value="Acylphosphatase/BLUF domain-like"/>
    <property type="match status" value="1"/>
</dbReference>
<dbReference type="EC" id="3.6.1.7" evidence="2 5"/>
<evidence type="ECO:0000256" key="5">
    <source>
        <dbReference type="PROSITE-ProRule" id="PRU00520"/>
    </source>
</evidence>